<name>A0A1U9NN10_9BACT</name>
<dbReference type="GO" id="GO:0015153">
    <property type="term" value="F:rhamnose transmembrane transporter activity"/>
    <property type="evidence" value="ECO:0007669"/>
    <property type="project" value="InterPro"/>
</dbReference>
<feature type="transmembrane region" description="Helical" evidence="9">
    <location>
        <begin position="77"/>
        <end position="96"/>
    </location>
</feature>
<dbReference type="Pfam" id="PF06379">
    <property type="entry name" value="RhaT"/>
    <property type="match status" value="1"/>
</dbReference>
<keyword evidence="1" id="KW-0813">Transport</keyword>
<feature type="transmembrane region" description="Helical" evidence="9">
    <location>
        <begin position="329"/>
        <end position="351"/>
    </location>
</feature>
<evidence type="ECO:0000256" key="8">
    <source>
        <dbReference type="ARBA" id="ARBA00023136"/>
    </source>
</evidence>
<evidence type="ECO:0000256" key="3">
    <source>
        <dbReference type="ARBA" id="ARBA00022519"/>
    </source>
</evidence>
<evidence type="ECO:0000256" key="6">
    <source>
        <dbReference type="ARBA" id="ARBA00022847"/>
    </source>
</evidence>
<proteinExistence type="predicted"/>
<feature type="transmembrane region" description="Helical" evidence="9">
    <location>
        <begin position="103"/>
        <end position="125"/>
    </location>
</feature>
<dbReference type="RefSeq" id="WP_146662767.1">
    <property type="nucleotide sequence ID" value="NZ_CP019791.1"/>
</dbReference>
<dbReference type="STRING" id="1936003.STSP2_02374"/>
<evidence type="ECO:0000256" key="2">
    <source>
        <dbReference type="ARBA" id="ARBA00022475"/>
    </source>
</evidence>
<reference evidence="11" key="1">
    <citation type="submission" date="2017-02" db="EMBL/GenBank/DDBJ databases">
        <title>Comparative genomics and description of representatives of a novel lineage of planctomycetes thriving in anoxic sediments.</title>
        <authorList>
            <person name="Spring S."/>
            <person name="Bunk B."/>
            <person name="Sproer C."/>
        </authorList>
    </citation>
    <scope>NUCLEOTIDE SEQUENCE [LARGE SCALE GENOMIC DNA]</scope>
    <source>
        <strain evidence="11">ST-NAGAB-D1</strain>
    </source>
</reference>
<feature type="transmembrane region" description="Helical" evidence="9">
    <location>
        <begin position="263"/>
        <end position="284"/>
    </location>
</feature>
<organism evidence="10 11">
    <name type="scientific">Anaerohalosphaera lusitana</name>
    <dbReference type="NCBI Taxonomy" id="1936003"/>
    <lineage>
        <taxon>Bacteria</taxon>
        <taxon>Pseudomonadati</taxon>
        <taxon>Planctomycetota</taxon>
        <taxon>Phycisphaerae</taxon>
        <taxon>Sedimentisphaerales</taxon>
        <taxon>Anaerohalosphaeraceae</taxon>
        <taxon>Anaerohalosphaera</taxon>
    </lineage>
</organism>
<evidence type="ECO:0000256" key="4">
    <source>
        <dbReference type="ARBA" id="ARBA00022597"/>
    </source>
</evidence>
<dbReference type="KEGG" id="alus:STSP2_02374"/>
<keyword evidence="5 9" id="KW-0812">Transmembrane</keyword>
<keyword evidence="4" id="KW-0762">Sugar transport</keyword>
<keyword evidence="8 9" id="KW-0472">Membrane</keyword>
<protein>
    <submittedName>
        <fullName evidence="10">L-rhamnose-H(+) transport protein</fullName>
    </submittedName>
</protein>
<evidence type="ECO:0000256" key="5">
    <source>
        <dbReference type="ARBA" id="ARBA00022692"/>
    </source>
</evidence>
<feature type="transmembrane region" description="Helical" evidence="9">
    <location>
        <begin position="296"/>
        <end position="317"/>
    </location>
</feature>
<gene>
    <name evidence="10" type="primary">rhaT</name>
    <name evidence="10" type="ORF">STSP2_02374</name>
</gene>
<accession>A0A1U9NN10</accession>
<dbReference type="AlphaFoldDB" id="A0A1U9NN10"/>
<dbReference type="EMBL" id="CP019791">
    <property type="protein sequence ID" value="AQT69187.1"/>
    <property type="molecule type" value="Genomic_DNA"/>
</dbReference>
<dbReference type="GO" id="GO:0015293">
    <property type="term" value="F:symporter activity"/>
    <property type="evidence" value="ECO:0007669"/>
    <property type="project" value="UniProtKB-KW"/>
</dbReference>
<evidence type="ECO:0000313" key="10">
    <source>
        <dbReference type="EMBL" id="AQT69187.1"/>
    </source>
</evidence>
<sequence>MIPANPIAGGTFHGTGAMLAANCYAPQKFIRRWSWETFWIVQASFCWLILPVVGAYLTIPKLGTVLGEAIESHRLPLLLSFGFSLAYGVGGIAFNYSIRYMGFALTYAVAIGLSSVLGTIVPPLVRGQLIDTLTNPGAMWVIAGIGAGTLGIACCGYAGRLKERGLVEREGGKGEFSLTRGLLLSLLAGVLSAFYAFAIEAAAPVIELAAAHGAGHWQGNVAYLTANTGAFVTSAVYALMLARKNRSLGEFVTLPQGKGKASLLVNYMLAALVGTLWYGQFFFYNLGHVRMGQYAFTSWAVHMTMLVLFSSLTGLLFREWKGCSRRTVVWIILGVTILLSSVMMLTYGNYIGSEAIQ</sequence>
<dbReference type="OrthoDB" id="9790043at2"/>
<feature type="transmembrane region" description="Helical" evidence="9">
    <location>
        <begin position="137"/>
        <end position="160"/>
    </location>
</feature>
<feature type="transmembrane region" description="Helical" evidence="9">
    <location>
        <begin position="221"/>
        <end position="242"/>
    </location>
</feature>
<feature type="transmembrane region" description="Helical" evidence="9">
    <location>
        <begin position="181"/>
        <end position="201"/>
    </location>
</feature>
<feature type="transmembrane region" description="Helical" evidence="9">
    <location>
        <begin position="37"/>
        <end position="57"/>
    </location>
</feature>
<dbReference type="InterPro" id="IPR004673">
    <property type="entry name" value="L-rhamnose-proton_sym_RhaT"/>
</dbReference>
<evidence type="ECO:0000256" key="7">
    <source>
        <dbReference type="ARBA" id="ARBA00022989"/>
    </source>
</evidence>
<evidence type="ECO:0000256" key="1">
    <source>
        <dbReference type="ARBA" id="ARBA00022448"/>
    </source>
</evidence>
<evidence type="ECO:0000256" key="9">
    <source>
        <dbReference type="SAM" id="Phobius"/>
    </source>
</evidence>
<keyword evidence="3" id="KW-0997">Cell inner membrane</keyword>
<keyword evidence="6" id="KW-0769">Symport</keyword>
<dbReference type="Proteomes" id="UP000189674">
    <property type="component" value="Chromosome"/>
</dbReference>
<keyword evidence="11" id="KW-1185">Reference proteome</keyword>
<keyword evidence="2" id="KW-1003">Cell membrane</keyword>
<dbReference type="GO" id="GO:0016020">
    <property type="term" value="C:membrane"/>
    <property type="evidence" value="ECO:0007669"/>
    <property type="project" value="InterPro"/>
</dbReference>
<keyword evidence="7 9" id="KW-1133">Transmembrane helix</keyword>
<evidence type="ECO:0000313" key="11">
    <source>
        <dbReference type="Proteomes" id="UP000189674"/>
    </source>
</evidence>